<evidence type="ECO:0000256" key="8">
    <source>
        <dbReference type="SAM" id="Phobius"/>
    </source>
</evidence>
<dbReference type="InterPro" id="IPR007060">
    <property type="entry name" value="FtsL/DivIC"/>
</dbReference>
<proteinExistence type="predicted"/>
<dbReference type="AlphaFoldDB" id="A0A2U3QK97"/>
<keyword evidence="7" id="KW-0175">Coiled coil</keyword>
<dbReference type="Pfam" id="PF04977">
    <property type="entry name" value="DivIC"/>
    <property type="match status" value="1"/>
</dbReference>
<dbReference type="GO" id="GO:0030428">
    <property type="term" value="C:cell septum"/>
    <property type="evidence" value="ECO:0007669"/>
    <property type="project" value="TreeGrafter"/>
</dbReference>
<evidence type="ECO:0000256" key="2">
    <source>
        <dbReference type="ARBA" id="ARBA00022618"/>
    </source>
</evidence>
<evidence type="ECO:0000256" key="5">
    <source>
        <dbReference type="ARBA" id="ARBA00023136"/>
    </source>
</evidence>
<evidence type="ECO:0000313" key="10">
    <source>
        <dbReference type="Proteomes" id="UP000245125"/>
    </source>
</evidence>
<dbReference type="EMBL" id="OUUY01000124">
    <property type="protein sequence ID" value="SPQ01834.1"/>
    <property type="molecule type" value="Genomic_DNA"/>
</dbReference>
<dbReference type="PANTHER" id="PTHR37485">
    <property type="entry name" value="CELL DIVISION PROTEIN FTSB"/>
    <property type="match status" value="1"/>
</dbReference>
<sequence>MSAHNLLRKQVVSEVRKRRLIFCTFVVLSFVYLSISLLFGDAGLLRYIELNKTKKGLEKQLVEINRQNEQIRTQIKLLKEDPFYKEKLAREEFGLAKPDEYIFKYER</sequence>
<evidence type="ECO:0000313" key="9">
    <source>
        <dbReference type="EMBL" id="SPQ01834.1"/>
    </source>
</evidence>
<keyword evidence="2" id="KW-0132">Cell division</keyword>
<dbReference type="GO" id="GO:0043093">
    <property type="term" value="P:FtsZ-dependent cytokinesis"/>
    <property type="evidence" value="ECO:0007669"/>
    <property type="project" value="TreeGrafter"/>
</dbReference>
<keyword evidence="4 8" id="KW-1133">Transmembrane helix</keyword>
<protein>
    <submittedName>
        <fullName evidence="9">Putative Septum formation initiator family protein</fullName>
    </submittedName>
</protein>
<evidence type="ECO:0000256" key="3">
    <source>
        <dbReference type="ARBA" id="ARBA00022692"/>
    </source>
</evidence>
<dbReference type="OrthoDB" id="9815382at2"/>
<dbReference type="Proteomes" id="UP000245125">
    <property type="component" value="Unassembled WGS sequence"/>
</dbReference>
<evidence type="ECO:0000256" key="4">
    <source>
        <dbReference type="ARBA" id="ARBA00022989"/>
    </source>
</evidence>
<evidence type="ECO:0000256" key="6">
    <source>
        <dbReference type="ARBA" id="ARBA00023306"/>
    </source>
</evidence>
<evidence type="ECO:0000256" key="7">
    <source>
        <dbReference type="SAM" id="Coils"/>
    </source>
</evidence>
<keyword evidence="3 8" id="KW-0812">Transmembrane</keyword>
<keyword evidence="10" id="KW-1185">Reference proteome</keyword>
<keyword evidence="6" id="KW-0131">Cell cycle</keyword>
<accession>A0A2U3QK97</accession>
<dbReference type="PANTHER" id="PTHR37485:SF1">
    <property type="entry name" value="CELL DIVISION PROTEIN FTSB"/>
    <property type="match status" value="1"/>
</dbReference>
<feature type="transmembrane region" description="Helical" evidence="8">
    <location>
        <begin position="20"/>
        <end position="40"/>
    </location>
</feature>
<keyword evidence="1" id="KW-1003">Cell membrane</keyword>
<evidence type="ECO:0000256" key="1">
    <source>
        <dbReference type="ARBA" id="ARBA00022475"/>
    </source>
</evidence>
<keyword evidence="5 8" id="KW-0472">Membrane</keyword>
<dbReference type="InterPro" id="IPR023081">
    <property type="entry name" value="Cell_div_FtsB"/>
</dbReference>
<organism evidence="9 10">
    <name type="scientific">Candidatus Sulfobium mesophilum</name>
    <dbReference type="NCBI Taxonomy" id="2016548"/>
    <lineage>
        <taxon>Bacteria</taxon>
        <taxon>Pseudomonadati</taxon>
        <taxon>Nitrospirota</taxon>
        <taxon>Nitrospiria</taxon>
        <taxon>Nitrospirales</taxon>
        <taxon>Nitrospiraceae</taxon>
        <taxon>Candidatus Sulfobium</taxon>
    </lineage>
</organism>
<name>A0A2U3QK97_9BACT</name>
<gene>
    <name evidence="9" type="ORF">NBG4_740004</name>
</gene>
<reference evidence="10" key="1">
    <citation type="submission" date="2018-03" db="EMBL/GenBank/DDBJ databases">
        <authorList>
            <person name="Zecchin S."/>
        </authorList>
    </citation>
    <scope>NUCLEOTIDE SEQUENCE [LARGE SCALE GENOMIC DNA]</scope>
</reference>
<feature type="coiled-coil region" evidence="7">
    <location>
        <begin position="47"/>
        <end position="81"/>
    </location>
</feature>